<protein>
    <submittedName>
        <fullName evidence="1">Uncharacterized protein</fullName>
    </submittedName>
</protein>
<proteinExistence type="predicted"/>
<dbReference type="EMBL" id="CM055100">
    <property type="protein sequence ID" value="KAJ7544740.1"/>
    <property type="molecule type" value="Genomic_DNA"/>
</dbReference>
<gene>
    <name evidence="1" type="ORF">O6H91_09G091200</name>
</gene>
<organism evidence="1 2">
    <name type="scientific">Diphasiastrum complanatum</name>
    <name type="common">Issler's clubmoss</name>
    <name type="synonym">Lycopodium complanatum</name>
    <dbReference type="NCBI Taxonomy" id="34168"/>
    <lineage>
        <taxon>Eukaryota</taxon>
        <taxon>Viridiplantae</taxon>
        <taxon>Streptophyta</taxon>
        <taxon>Embryophyta</taxon>
        <taxon>Tracheophyta</taxon>
        <taxon>Lycopodiopsida</taxon>
        <taxon>Lycopodiales</taxon>
        <taxon>Lycopodiaceae</taxon>
        <taxon>Lycopodioideae</taxon>
        <taxon>Diphasiastrum</taxon>
    </lineage>
</organism>
<keyword evidence="2" id="KW-1185">Reference proteome</keyword>
<accession>A0ACC2CRR1</accession>
<name>A0ACC2CRR1_DIPCM</name>
<evidence type="ECO:0000313" key="2">
    <source>
        <dbReference type="Proteomes" id="UP001162992"/>
    </source>
</evidence>
<reference evidence="2" key="1">
    <citation type="journal article" date="2024" name="Proc. Natl. Acad. Sci. U.S.A.">
        <title>Extraordinary preservation of gene collinearity over three hundred million years revealed in homosporous lycophytes.</title>
        <authorList>
            <person name="Li C."/>
            <person name="Wickell D."/>
            <person name="Kuo L.Y."/>
            <person name="Chen X."/>
            <person name="Nie B."/>
            <person name="Liao X."/>
            <person name="Peng D."/>
            <person name="Ji J."/>
            <person name="Jenkins J."/>
            <person name="Williams M."/>
            <person name="Shu S."/>
            <person name="Plott C."/>
            <person name="Barry K."/>
            <person name="Rajasekar S."/>
            <person name="Grimwood J."/>
            <person name="Han X."/>
            <person name="Sun S."/>
            <person name="Hou Z."/>
            <person name="He W."/>
            <person name="Dai G."/>
            <person name="Sun C."/>
            <person name="Schmutz J."/>
            <person name="Leebens-Mack J.H."/>
            <person name="Li F.W."/>
            <person name="Wang L."/>
        </authorList>
    </citation>
    <scope>NUCLEOTIDE SEQUENCE [LARGE SCALE GENOMIC DNA]</scope>
    <source>
        <strain evidence="2">cv. PW_Plant_1</strain>
    </source>
</reference>
<comment type="caution">
    <text evidence="1">The sequence shown here is derived from an EMBL/GenBank/DDBJ whole genome shotgun (WGS) entry which is preliminary data.</text>
</comment>
<evidence type="ECO:0000313" key="1">
    <source>
        <dbReference type="EMBL" id="KAJ7544740.1"/>
    </source>
</evidence>
<sequence length="345" mass="38522">MNYYDILKVGKNVSDEDVKRAYHKLAMKWHPDKNPNNKKEAEANFKRVAEAYEVLSDPEKRAIYDRYGEEGLKGQVPPQGAANGGFANSSSNSTSFRYQPRDAEEIFAELFGGNRNFSRVGSTNRFGGQGEVPRTFDGKFGGFGGKDSGLRPSFGDSATPSTRKAAPVENKLQCSLEELYNGSTRKLKIYRDIVDRRGNVKTLEEFLSIEVKPGWKKGTKIIFPEKGNEQPNVVAADLVFILDERPHEVFKREGNDLVMEKTISLVEALTGYTLVINTLDARVLRIPITEVIYPAYEKVILKEGMPIAKEKGKKGNLRVKFNIKFPAKLSAEQKTSLKYVLGGVG</sequence>
<dbReference type="Proteomes" id="UP001162992">
    <property type="component" value="Chromosome 9"/>
</dbReference>